<keyword evidence="1" id="KW-0472">Membrane</keyword>
<name>A0A8C7I216_ONCKI</name>
<feature type="transmembrane region" description="Helical" evidence="1">
    <location>
        <begin position="38"/>
        <end position="59"/>
    </location>
</feature>
<accession>A0A8C7I216</accession>
<keyword evidence="1" id="KW-0812">Transmembrane</keyword>
<evidence type="ECO:0000313" key="3">
    <source>
        <dbReference type="Proteomes" id="UP000694557"/>
    </source>
</evidence>
<dbReference type="GeneTree" id="ENSGT00970000197328"/>
<proteinExistence type="predicted"/>
<sequence length="94" mass="10994">MLIQETHNPKASVSPVTTISMSSLVLFLREVLREVPGWLLWFGVFLPVTLLLIQIMVYLNWKLKEGNLTCLLYLSKNGSRYFQNISLWLKRLRN</sequence>
<dbReference type="Proteomes" id="UP000694557">
    <property type="component" value="Unassembled WGS sequence"/>
</dbReference>
<reference evidence="2" key="1">
    <citation type="submission" date="2025-08" db="UniProtKB">
        <authorList>
            <consortium name="Ensembl"/>
        </authorList>
    </citation>
    <scope>IDENTIFICATION</scope>
</reference>
<dbReference type="Ensembl" id="ENSOKIT00005068696.1">
    <property type="protein sequence ID" value="ENSOKIP00005064618.1"/>
    <property type="gene ID" value="ENSOKIG00005027742.1"/>
</dbReference>
<evidence type="ECO:0000313" key="2">
    <source>
        <dbReference type="Ensembl" id="ENSOKIP00005064618.1"/>
    </source>
</evidence>
<reference evidence="2" key="2">
    <citation type="submission" date="2025-09" db="UniProtKB">
        <authorList>
            <consortium name="Ensembl"/>
        </authorList>
    </citation>
    <scope>IDENTIFICATION</scope>
</reference>
<organism evidence="2 3">
    <name type="scientific">Oncorhynchus kisutch</name>
    <name type="common">Coho salmon</name>
    <name type="synonym">Salmo kisutch</name>
    <dbReference type="NCBI Taxonomy" id="8019"/>
    <lineage>
        <taxon>Eukaryota</taxon>
        <taxon>Metazoa</taxon>
        <taxon>Chordata</taxon>
        <taxon>Craniata</taxon>
        <taxon>Vertebrata</taxon>
        <taxon>Euteleostomi</taxon>
        <taxon>Actinopterygii</taxon>
        <taxon>Neopterygii</taxon>
        <taxon>Teleostei</taxon>
        <taxon>Protacanthopterygii</taxon>
        <taxon>Salmoniformes</taxon>
        <taxon>Salmonidae</taxon>
        <taxon>Salmoninae</taxon>
        <taxon>Oncorhynchus</taxon>
    </lineage>
</organism>
<dbReference type="AlphaFoldDB" id="A0A8C7I216"/>
<protein>
    <submittedName>
        <fullName evidence="2">Uncharacterized protein</fullName>
    </submittedName>
</protein>
<keyword evidence="3" id="KW-1185">Reference proteome</keyword>
<evidence type="ECO:0000256" key="1">
    <source>
        <dbReference type="SAM" id="Phobius"/>
    </source>
</evidence>
<keyword evidence="1" id="KW-1133">Transmembrane helix</keyword>